<accession>A0ABY5PM88</accession>
<dbReference type="InterPro" id="IPR050155">
    <property type="entry name" value="HAD-like_hydrolase_sf"/>
</dbReference>
<dbReference type="Pfam" id="PF12710">
    <property type="entry name" value="HAD"/>
    <property type="match status" value="1"/>
</dbReference>
<gene>
    <name evidence="1" type="ORF">LRS13_09230</name>
</gene>
<dbReference type="PANTHER" id="PTHR43434">
    <property type="entry name" value="PHOSPHOGLYCOLATE PHOSPHATASE"/>
    <property type="match status" value="1"/>
</dbReference>
<dbReference type="SUPFAM" id="SSF56784">
    <property type="entry name" value="HAD-like"/>
    <property type="match status" value="1"/>
</dbReference>
<dbReference type="EMBL" id="CP088295">
    <property type="protein sequence ID" value="UUY05682.1"/>
    <property type="molecule type" value="Genomic_DNA"/>
</dbReference>
<dbReference type="SFLD" id="SFLDS00003">
    <property type="entry name" value="Haloacid_Dehalogenase"/>
    <property type="match status" value="1"/>
</dbReference>
<dbReference type="Proteomes" id="UP001058860">
    <property type="component" value="Chromosome"/>
</dbReference>
<dbReference type="InterPro" id="IPR023214">
    <property type="entry name" value="HAD_sf"/>
</dbReference>
<dbReference type="InterPro" id="IPR036412">
    <property type="entry name" value="HAD-like_sf"/>
</dbReference>
<dbReference type="PROSITE" id="PS01228">
    <property type="entry name" value="COF_1"/>
    <property type="match status" value="1"/>
</dbReference>
<dbReference type="PANTHER" id="PTHR43434:SF22">
    <property type="entry name" value="PHOSPHOGLYCOLATE PHOSPHATASE"/>
    <property type="match status" value="1"/>
</dbReference>
<dbReference type="SFLD" id="SFLDG01129">
    <property type="entry name" value="C1.5:_HAD__Beta-PGM__Phosphata"/>
    <property type="match status" value="1"/>
</dbReference>
<dbReference type="RefSeq" id="WP_353866127.1">
    <property type="nucleotide sequence ID" value="NZ_CP088295.1"/>
</dbReference>
<evidence type="ECO:0000313" key="1">
    <source>
        <dbReference type="EMBL" id="UUY05682.1"/>
    </source>
</evidence>
<protein>
    <submittedName>
        <fullName evidence="1">Haloacid dehalogenase-like hydrolase</fullName>
    </submittedName>
</protein>
<dbReference type="InterPro" id="IPR023198">
    <property type="entry name" value="PGP-like_dom2"/>
</dbReference>
<dbReference type="Gene3D" id="1.10.150.240">
    <property type="entry name" value="Putative phosphatase, domain 2"/>
    <property type="match status" value="1"/>
</dbReference>
<evidence type="ECO:0000313" key="2">
    <source>
        <dbReference type="Proteomes" id="UP001058860"/>
    </source>
</evidence>
<proteinExistence type="predicted"/>
<organism evidence="1 2">
    <name type="scientific">Svornostia abyssi</name>
    <dbReference type="NCBI Taxonomy" id="2898438"/>
    <lineage>
        <taxon>Bacteria</taxon>
        <taxon>Bacillati</taxon>
        <taxon>Actinomycetota</taxon>
        <taxon>Thermoleophilia</taxon>
        <taxon>Solirubrobacterales</taxon>
        <taxon>Baekduiaceae</taxon>
        <taxon>Svornostia</taxon>
    </lineage>
</organism>
<keyword evidence="2" id="KW-1185">Reference proteome</keyword>
<dbReference type="Gene3D" id="3.40.50.1000">
    <property type="entry name" value="HAD superfamily/HAD-like"/>
    <property type="match status" value="1"/>
</dbReference>
<sequence>MTVVLLWDIDGTLLSTARAGVFALEHAARVVTGAPVDLQAVPTAGMTDAQIAEQVLRNAGHTASEHEVQVFLDAYAAALPGVLGRRTGRVLPGVREVLDDLADDPGVLSLLLTGNIAAGAAAKLAHYRLDDVLADGAFCTGPGPRSAIAERAMQRAALRLGGAPDPARCFVLGDTPADVACATAVGVRTIAIASGSHTRADLLAAGAWHAVDQLPDPARFRALIGVPAAVA</sequence>
<name>A0ABY5PM88_9ACTN</name>
<reference evidence="2" key="1">
    <citation type="submission" date="2021-11" db="EMBL/GenBank/DDBJ databases">
        <title>Cultivation dependent microbiological survey of springs from the worlds oldest radium mine currently devoted to the extraction of radon-saturated water.</title>
        <authorList>
            <person name="Kapinusova G."/>
            <person name="Smrhova T."/>
            <person name="Strejcek M."/>
            <person name="Suman J."/>
            <person name="Jani K."/>
            <person name="Pajer P."/>
            <person name="Uhlik O."/>
        </authorList>
    </citation>
    <scope>NUCLEOTIDE SEQUENCE [LARGE SCALE GENOMIC DNA]</scope>
    <source>
        <strain evidence="2">J379</strain>
    </source>
</reference>